<accession>A0A375BPT3</accession>
<reference evidence="2" key="1">
    <citation type="submission" date="2018-01" db="EMBL/GenBank/DDBJ databases">
        <authorList>
            <person name="Clerissi C."/>
        </authorList>
    </citation>
    <scope>NUCLEOTIDE SEQUENCE</scope>
    <source>
        <strain evidence="2">Cupriavidus sp. LMG 19464</strain>
    </source>
</reference>
<evidence type="ECO:0000256" key="1">
    <source>
        <dbReference type="SAM" id="MobiDB-lite"/>
    </source>
</evidence>
<feature type="compositionally biased region" description="Basic and acidic residues" evidence="1">
    <location>
        <begin position="115"/>
        <end position="126"/>
    </location>
</feature>
<dbReference type="Proteomes" id="UP000256780">
    <property type="component" value="Chromosome CBM2587_a"/>
</dbReference>
<gene>
    <name evidence="2" type="ORF">CBM2587_A20123</name>
</gene>
<feature type="compositionally biased region" description="Basic and acidic residues" evidence="1">
    <location>
        <begin position="24"/>
        <end position="42"/>
    </location>
</feature>
<dbReference type="AlphaFoldDB" id="A0A375BPT3"/>
<organism evidence="2">
    <name type="scientific">Cupriavidus taiwanensis</name>
    <dbReference type="NCBI Taxonomy" id="164546"/>
    <lineage>
        <taxon>Bacteria</taxon>
        <taxon>Pseudomonadati</taxon>
        <taxon>Pseudomonadota</taxon>
        <taxon>Betaproteobacteria</taxon>
        <taxon>Burkholderiales</taxon>
        <taxon>Burkholderiaceae</taxon>
        <taxon>Cupriavidus</taxon>
    </lineage>
</organism>
<feature type="region of interest" description="Disordered" evidence="1">
    <location>
        <begin position="187"/>
        <end position="206"/>
    </location>
</feature>
<name>A0A375BPT3_9BURK</name>
<sequence length="206" mass="22293">MVGGLRGRHGAGRRCLQGLYERDLERRGQERAADRRYREGGVRRRQGQYAGQEQGRFGAVQPRRVGRGGDGGSGARCAGKVRQGQAHDRRADALGLREPEPDQRAAAAAGRHRPAARDQDQLREPRGLGQGEDPAVGRQQVGGGVGLDRGQQEPDPPAVQGHRGAVREGEGDYAGLFEELIALDSRLVSPLSRKRERGGGEGGRWQ</sequence>
<feature type="region of interest" description="Disordered" evidence="1">
    <location>
        <begin position="24"/>
        <end position="167"/>
    </location>
</feature>
<proteinExistence type="predicted"/>
<evidence type="ECO:0000313" key="2">
    <source>
        <dbReference type="EMBL" id="SOY49992.1"/>
    </source>
</evidence>
<dbReference type="EMBL" id="OFSQ01000012">
    <property type="protein sequence ID" value="SOY49992.1"/>
    <property type="molecule type" value="Genomic_DNA"/>
</dbReference>
<comment type="caution">
    <text evidence="2">The sequence shown here is derived from an EMBL/GenBank/DDBJ whole genome shotgun (WGS) entry which is preliminary data.</text>
</comment>
<protein>
    <submittedName>
        <fullName evidence="2">Uncharacterized protein</fullName>
    </submittedName>
</protein>
<feature type="compositionally biased region" description="Basic and acidic residues" evidence="1">
    <location>
        <begin position="85"/>
        <end position="103"/>
    </location>
</feature>